<dbReference type="InParanoid" id="A0A067QUP0"/>
<reference evidence="3 4" key="1">
    <citation type="journal article" date="2014" name="Nat. Commun.">
        <title>Molecular traces of alternative social organization in a termite genome.</title>
        <authorList>
            <person name="Terrapon N."/>
            <person name="Li C."/>
            <person name="Robertson H.M."/>
            <person name="Ji L."/>
            <person name="Meng X."/>
            <person name="Booth W."/>
            <person name="Chen Z."/>
            <person name="Childers C.P."/>
            <person name="Glastad K.M."/>
            <person name="Gokhale K."/>
            <person name="Gowin J."/>
            <person name="Gronenberg W."/>
            <person name="Hermansen R.A."/>
            <person name="Hu H."/>
            <person name="Hunt B.G."/>
            <person name="Huylmans A.K."/>
            <person name="Khalil S.M."/>
            <person name="Mitchell R.D."/>
            <person name="Munoz-Torres M.C."/>
            <person name="Mustard J.A."/>
            <person name="Pan H."/>
            <person name="Reese J.T."/>
            <person name="Scharf M.E."/>
            <person name="Sun F."/>
            <person name="Vogel H."/>
            <person name="Xiao J."/>
            <person name="Yang W."/>
            <person name="Yang Z."/>
            <person name="Yang Z."/>
            <person name="Zhou J."/>
            <person name="Zhu J."/>
            <person name="Brent C.S."/>
            <person name="Elsik C.G."/>
            <person name="Goodisman M.A."/>
            <person name="Liberles D.A."/>
            <person name="Roe R.M."/>
            <person name="Vargo E.L."/>
            <person name="Vilcinskas A."/>
            <person name="Wang J."/>
            <person name="Bornberg-Bauer E."/>
            <person name="Korb J."/>
            <person name="Zhang G."/>
            <person name="Liebig J."/>
        </authorList>
    </citation>
    <scope>NUCLEOTIDE SEQUENCE [LARGE SCALE GENOMIC DNA]</scope>
    <source>
        <tissue evidence="3">Whole organism</tissue>
    </source>
</reference>
<gene>
    <name evidence="3" type="ORF">L798_01596</name>
</gene>
<organism evidence="3 4">
    <name type="scientific">Zootermopsis nevadensis</name>
    <name type="common">Dampwood termite</name>
    <dbReference type="NCBI Taxonomy" id="136037"/>
    <lineage>
        <taxon>Eukaryota</taxon>
        <taxon>Metazoa</taxon>
        <taxon>Ecdysozoa</taxon>
        <taxon>Arthropoda</taxon>
        <taxon>Hexapoda</taxon>
        <taxon>Insecta</taxon>
        <taxon>Pterygota</taxon>
        <taxon>Neoptera</taxon>
        <taxon>Polyneoptera</taxon>
        <taxon>Dictyoptera</taxon>
        <taxon>Blattodea</taxon>
        <taxon>Blattoidea</taxon>
        <taxon>Termitoidae</taxon>
        <taxon>Termopsidae</taxon>
        <taxon>Zootermopsis</taxon>
    </lineage>
</organism>
<dbReference type="Gene3D" id="3.40.50.720">
    <property type="entry name" value="NAD(P)-binding Rossmann-like Domain"/>
    <property type="match status" value="1"/>
</dbReference>
<keyword evidence="1" id="KW-0560">Oxidoreductase</keyword>
<evidence type="ECO:0000313" key="4">
    <source>
        <dbReference type="Proteomes" id="UP000027135"/>
    </source>
</evidence>
<feature type="transmembrane region" description="Helical" evidence="2">
    <location>
        <begin position="6"/>
        <end position="25"/>
    </location>
</feature>
<dbReference type="SUPFAM" id="SSF51735">
    <property type="entry name" value="NAD(P)-binding Rossmann-fold domains"/>
    <property type="match status" value="1"/>
</dbReference>
<dbReference type="OMA" id="YFMDCRR"/>
<accession>A0A067QUP0</accession>
<dbReference type="PRINTS" id="PR00081">
    <property type="entry name" value="GDHRDH"/>
</dbReference>
<keyword evidence="2" id="KW-1133">Transmembrane helix</keyword>
<dbReference type="PANTHER" id="PTHR43157">
    <property type="entry name" value="PHOSPHATIDYLINOSITOL-GLYCAN BIOSYNTHESIS CLASS F PROTEIN-RELATED"/>
    <property type="match status" value="1"/>
</dbReference>
<dbReference type="Pfam" id="PF00106">
    <property type="entry name" value="adh_short"/>
    <property type="match status" value="1"/>
</dbReference>
<sequence length="323" mass="35319">MLGSVLNSYAFWVVVILLVVLKICLKLRTGTCKSKKRMDGKTVIVTGANTGIGKETAHDLARRGAKVILACRDLEKAKKACADIVASTGNSLVEVQHLDLSSLASVRKFANNIINTEPRLDVLINNAGAGGIVEKFTADNLQLGMQVNHFGGFLLTCLLVDLLKKSAPSRIVMLSSILHKFAIFDVENLNSDKWFSMFQVYCCSKLANILTANELTRKLKGTGVTANSAHPGVVLTDVWRNIPQVLQFLLTFTLKLFFKNAVEGAQTSIYLAVSEEVEGVSGKYFVDCQEASTSKAAKDEFLAKALWEKSEAMVGLKPEEMHF</sequence>
<dbReference type="STRING" id="136037.A0A067QUP0"/>
<dbReference type="InterPro" id="IPR002347">
    <property type="entry name" value="SDR_fam"/>
</dbReference>
<dbReference type="OrthoDB" id="191139at2759"/>
<proteinExistence type="predicted"/>
<dbReference type="EMBL" id="KK853387">
    <property type="protein sequence ID" value="KDR07942.1"/>
    <property type="molecule type" value="Genomic_DNA"/>
</dbReference>
<evidence type="ECO:0000256" key="2">
    <source>
        <dbReference type="SAM" id="Phobius"/>
    </source>
</evidence>
<keyword evidence="2" id="KW-0472">Membrane</keyword>
<dbReference type="PANTHER" id="PTHR43157:SF66">
    <property type="entry name" value="WW DOMAIN-CONTAINING OXIDOREDUCTASE-LIKE PROTEIN"/>
    <property type="match status" value="1"/>
</dbReference>
<dbReference type="InterPro" id="IPR036291">
    <property type="entry name" value="NAD(P)-bd_dom_sf"/>
</dbReference>
<evidence type="ECO:0000256" key="1">
    <source>
        <dbReference type="ARBA" id="ARBA00023002"/>
    </source>
</evidence>
<evidence type="ECO:0000313" key="3">
    <source>
        <dbReference type="EMBL" id="KDR07942.1"/>
    </source>
</evidence>
<keyword evidence="2" id="KW-0812">Transmembrane</keyword>
<dbReference type="GO" id="GO:0016491">
    <property type="term" value="F:oxidoreductase activity"/>
    <property type="evidence" value="ECO:0007669"/>
    <property type="project" value="UniProtKB-KW"/>
</dbReference>
<keyword evidence="4" id="KW-1185">Reference proteome</keyword>
<dbReference type="AlphaFoldDB" id="A0A067QUP0"/>
<dbReference type="Proteomes" id="UP000027135">
    <property type="component" value="Unassembled WGS sequence"/>
</dbReference>
<name>A0A067QUP0_ZOONE</name>
<protein>
    <submittedName>
        <fullName evidence="3">Retinol dehydrogenase 11</fullName>
    </submittedName>
</protein>
<dbReference type="eggNOG" id="KOG1208">
    <property type="taxonomic scope" value="Eukaryota"/>
</dbReference>